<evidence type="ECO:0000256" key="1">
    <source>
        <dbReference type="ARBA" id="ARBA00001947"/>
    </source>
</evidence>
<evidence type="ECO:0000313" key="8">
    <source>
        <dbReference type="Proteomes" id="UP000315522"/>
    </source>
</evidence>
<reference evidence="7 8" key="1">
    <citation type="submission" date="2018-05" db="EMBL/GenBank/DDBJ databases">
        <title>Genome sequencing and assembly of the regulated plant pathogen Lachnellula willkommii and related sister species for the development of diagnostic species identification markers.</title>
        <authorList>
            <person name="Giroux E."/>
            <person name="Bilodeau G."/>
        </authorList>
    </citation>
    <scope>NUCLEOTIDE SEQUENCE [LARGE SCALE GENOMIC DNA]</scope>
    <source>
        <strain evidence="7 8">CBS 172.35</strain>
    </source>
</reference>
<protein>
    <submittedName>
        <fullName evidence="7">Atrochrysone carboxyl ACP thioesterase</fullName>
    </submittedName>
</protein>
<gene>
    <name evidence="7" type="primary">mdpF</name>
    <name evidence="7" type="ORF">LAWI1_G001702</name>
</gene>
<dbReference type="InterPro" id="IPR001279">
    <property type="entry name" value="Metallo-B-lactamas"/>
</dbReference>
<dbReference type="Proteomes" id="UP000315522">
    <property type="component" value="Unassembled WGS sequence"/>
</dbReference>
<keyword evidence="5" id="KW-0862">Zinc</keyword>
<dbReference type="GO" id="GO:0044550">
    <property type="term" value="P:secondary metabolite biosynthetic process"/>
    <property type="evidence" value="ECO:0007669"/>
    <property type="project" value="TreeGrafter"/>
</dbReference>
<dbReference type="EMBL" id="QGML01000126">
    <property type="protein sequence ID" value="TVY93480.1"/>
    <property type="molecule type" value="Genomic_DNA"/>
</dbReference>
<dbReference type="InterPro" id="IPR036388">
    <property type="entry name" value="WH-like_DNA-bd_sf"/>
</dbReference>
<feature type="domain" description="Metallo-beta-lactamase" evidence="6">
    <location>
        <begin position="57"/>
        <end position="214"/>
    </location>
</feature>
<dbReference type="InterPro" id="IPR036866">
    <property type="entry name" value="RibonucZ/Hydroxyglut_hydro"/>
</dbReference>
<dbReference type="Pfam" id="PF00753">
    <property type="entry name" value="Lactamase_B"/>
    <property type="match status" value="1"/>
</dbReference>
<dbReference type="FunFam" id="3.60.15.10:FF:000041">
    <property type="entry name" value="Metallo-beta-lactamase domain protein"/>
    <property type="match status" value="1"/>
</dbReference>
<dbReference type="SMART" id="SM00849">
    <property type="entry name" value="Lactamase_B"/>
    <property type="match status" value="1"/>
</dbReference>
<comment type="similarity">
    <text evidence="2">Belongs to the metallo-beta-lactamase superfamily.</text>
</comment>
<keyword evidence="4" id="KW-0378">Hydrolase</keyword>
<keyword evidence="8" id="KW-1185">Reference proteome</keyword>
<dbReference type="SUPFAM" id="SSF56281">
    <property type="entry name" value="Metallo-hydrolase/oxidoreductase"/>
    <property type="match status" value="1"/>
</dbReference>
<comment type="cofactor">
    <cofactor evidence="1">
        <name>Zn(2+)</name>
        <dbReference type="ChEBI" id="CHEBI:29105"/>
    </cofactor>
</comment>
<proteinExistence type="inferred from homology"/>
<dbReference type="Gene3D" id="1.10.10.10">
    <property type="entry name" value="Winged helix-like DNA-binding domain superfamily/Winged helix DNA-binding domain"/>
    <property type="match status" value="1"/>
</dbReference>
<name>A0A559MKK9_9HELO</name>
<evidence type="ECO:0000259" key="6">
    <source>
        <dbReference type="SMART" id="SM00849"/>
    </source>
</evidence>
<evidence type="ECO:0000256" key="5">
    <source>
        <dbReference type="ARBA" id="ARBA00022833"/>
    </source>
</evidence>
<dbReference type="CDD" id="cd07722">
    <property type="entry name" value="LACTB2-like_MBL-fold"/>
    <property type="match status" value="1"/>
</dbReference>
<comment type="caution">
    <text evidence="7">The sequence shown here is derived from an EMBL/GenBank/DDBJ whole genome shotgun (WGS) entry which is preliminary data.</text>
</comment>
<dbReference type="GO" id="GO:0046872">
    <property type="term" value="F:metal ion binding"/>
    <property type="evidence" value="ECO:0007669"/>
    <property type="project" value="UniProtKB-KW"/>
</dbReference>
<dbReference type="InterPro" id="IPR050662">
    <property type="entry name" value="Sec-metab_biosynth-thioest"/>
</dbReference>
<keyword evidence="3" id="KW-0479">Metal-binding</keyword>
<dbReference type="GO" id="GO:0016787">
    <property type="term" value="F:hydrolase activity"/>
    <property type="evidence" value="ECO:0007669"/>
    <property type="project" value="UniProtKB-KW"/>
</dbReference>
<dbReference type="InterPro" id="IPR047921">
    <property type="entry name" value="LACTB2-like_MBL-fold"/>
</dbReference>
<evidence type="ECO:0000256" key="2">
    <source>
        <dbReference type="ARBA" id="ARBA00007749"/>
    </source>
</evidence>
<sequence length="790" mass="87980">MGEGGYQQINAALNICVFEDYLEAQQARLPVLANVEQVSPRVLRVLGQNPGKFTLQGTNTYIVGLGRRRLIIDTSQGYRAWADLIDDTLEDQNVELSHVLLTHWHGDHTGGVPDLVRMYPHIEGAIYKNDPEASQLPIEEGSIFTVDEKTTIEAVHAPGHSHDHMCFILKEENAMFTGDNVLGHGTSAIEDLGVYMGMLRKLLSYNCITGYPAHGEVIKDLPAKINSEIAQKTRREKMCLSALKRIAGERRRAGENGNGSVTVKELVTAMHGKDLDREVRELALEPLMGEVLRRLAQEGKVGFQARRGVLKWFLVENFVIVEVNGSKEWAVQPQGVLVLTDASEPCSRAGNVSPEDSHSYLAPKPRIHTGSTPTCSHLFGIQAVPCAGTISYVNCIMQSLHMDNKRRVQIQLEFEPLSSISSTVLVDGRPTAQTVFSRAEFPKPWLSAILGIAQTTTAYASLSGTGDNAGQAATMLPTPPIQMQTIPDSVKLYENMGGDLKIPPVHQSKSTLQGVSDDGGISDSIAMVQRPDQAARRMKKLQSTMQTLYGYVPRSMQEHGDIVRQLMSQDEEQPPCRNAAQLAGRLSQLGSRWGEIGTVHALLSWNIFRRVEEEMIRKKHMSPPMASKETNALMAELYDRHTVSFDWASDGRRTAAGVFGAFQERNYSMAVRSFALIALAHTGTVDWLLKIGHFPVLRDYFYDNWLRFLDQKAPEWEDLARKGFAVFDYELLMQRLSARSSENDLNNDEKDVITLPKFGQDCLGFEPVENSWRSANLQTNEVDILSFDFI</sequence>
<organism evidence="7 8">
    <name type="scientific">Lachnellula willkommii</name>
    <dbReference type="NCBI Taxonomy" id="215461"/>
    <lineage>
        <taxon>Eukaryota</taxon>
        <taxon>Fungi</taxon>
        <taxon>Dikarya</taxon>
        <taxon>Ascomycota</taxon>
        <taxon>Pezizomycotina</taxon>
        <taxon>Leotiomycetes</taxon>
        <taxon>Helotiales</taxon>
        <taxon>Lachnaceae</taxon>
        <taxon>Lachnellula</taxon>
    </lineage>
</organism>
<dbReference type="PANTHER" id="PTHR23131">
    <property type="entry name" value="ENDORIBONUCLEASE LACTB2"/>
    <property type="match status" value="1"/>
</dbReference>
<evidence type="ECO:0000256" key="4">
    <source>
        <dbReference type="ARBA" id="ARBA00022801"/>
    </source>
</evidence>
<dbReference type="Gene3D" id="3.60.15.10">
    <property type="entry name" value="Ribonuclease Z/Hydroxyacylglutathione hydrolase-like"/>
    <property type="match status" value="1"/>
</dbReference>
<dbReference type="AlphaFoldDB" id="A0A559MKK9"/>
<dbReference type="PANTHER" id="PTHR23131:SF3">
    <property type="entry name" value="ATROCHRYSONE CARBOXYL ACP THIOESTERASE"/>
    <property type="match status" value="1"/>
</dbReference>
<accession>A0A559MKK9</accession>
<evidence type="ECO:0000256" key="3">
    <source>
        <dbReference type="ARBA" id="ARBA00022723"/>
    </source>
</evidence>
<evidence type="ECO:0000313" key="7">
    <source>
        <dbReference type="EMBL" id="TVY93480.1"/>
    </source>
</evidence>